<name>A0A8H5CS37_9AGAR</name>
<evidence type="ECO:0000313" key="2">
    <source>
        <dbReference type="Proteomes" id="UP000559256"/>
    </source>
</evidence>
<dbReference type="AlphaFoldDB" id="A0A8H5CS37"/>
<dbReference type="SUPFAM" id="SSF56219">
    <property type="entry name" value="DNase I-like"/>
    <property type="match status" value="1"/>
</dbReference>
<dbReference type="Gene3D" id="3.60.10.10">
    <property type="entry name" value="Endonuclease/exonuclease/phosphatase"/>
    <property type="match status" value="1"/>
</dbReference>
<gene>
    <name evidence="1" type="ORF">D9758_013855</name>
</gene>
<dbReference type="EMBL" id="JAACJM010000106">
    <property type="protein sequence ID" value="KAF5346028.1"/>
    <property type="molecule type" value="Genomic_DNA"/>
</dbReference>
<proteinExistence type="predicted"/>
<accession>A0A8H5CS37</accession>
<comment type="caution">
    <text evidence="1">The sequence shown here is derived from an EMBL/GenBank/DDBJ whole genome shotgun (WGS) entry which is preliminary data.</text>
</comment>
<dbReference type="InterPro" id="IPR036691">
    <property type="entry name" value="Endo/exonu/phosph_ase_sf"/>
</dbReference>
<organism evidence="1 2">
    <name type="scientific">Tetrapyrgos nigripes</name>
    <dbReference type="NCBI Taxonomy" id="182062"/>
    <lineage>
        <taxon>Eukaryota</taxon>
        <taxon>Fungi</taxon>
        <taxon>Dikarya</taxon>
        <taxon>Basidiomycota</taxon>
        <taxon>Agaricomycotina</taxon>
        <taxon>Agaricomycetes</taxon>
        <taxon>Agaricomycetidae</taxon>
        <taxon>Agaricales</taxon>
        <taxon>Marasmiineae</taxon>
        <taxon>Marasmiaceae</taxon>
        <taxon>Tetrapyrgos</taxon>
    </lineage>
</organism>
<evidence type="ECO:0008006" key="3">
    <source>
        <dbReference type="Google" id="ProtNLM"/>
    </source>
</evidence>
<protein>
    <recommendedName>
        <fullName evidence="3">Endonuclease/exonuclease/phosphatase domain-containing protein</fullName>
    </recommendedName>
</protein>
<keyword evidence="2" id="KW-1185">Reference proteome</keyword>
<evidence type="ECO:0000313" key="1">
    <source>
        <dbReference type="EMBL" id="KAF5346028.1"/>
    </source>
</evidence>
<sequence>MGDLNACTSISCASKQHPFHISLDSKPSNSHGKQLLQCVDTCNVFILNGAESIPDNHFHFMEHHNAGKDDQGKTIYQCTVIDYALASMECLPFITNFEVSPCTDWSDHSFLSLCIILPGGPPSFPSSSYSHLWPKFHTSLISELDQLLDHLMKQPSPSLEEQWSNIYGLATLKDHAHPLLVVYISGACSNKGHLMPLQGPAYFLGSKTL</sequence>
<dbReference type="Proteomes" id="UP000559256">
    <property type="component" value="Unassembled WGS sequence"/>
</dbReference>
<dbReference type="OrthoDB" id="2898134at2759"/>
<reference evidence="1 2" key="1">
    <citation type="journal article" date="2020" name="ISME J.">
        <title>Uncovering the hidden diversity of litter-decomposition mechanisms in mushroom-forming fungi.</title>
        <authorList>
            <person name="Floudas D."/>
            <person name="Bentzer J."/>
            <person name="Ahren D."/>
            <person name="Johansson T."/>
            <person name="Persson P."/>
            <person name="Tunlid A."/>
        </authorList>
    </citation>
    <scope>NUCLEOTIDE SEQUENCE [LARGE SCALE GENOMIC DNA]</scope>
    <source>
        <strain evidence="1 2">CBS 291.85</strain>
    </source>
</reference>